<dbReference type="Proteomes" id="UP000003807">
    <property type="component" value="Unassembled WGS sequence"/>
</dbReference>
<dbReference type="GO" id="GO:0016887">
    <property type="term" value="F:ATP hydrolysis activity"/>
    <property type="evidence" value="ECO:0007669"/>
    <property type="project" value="InterPro"/>
</dbReference>
<feature type="transmembrane region" description="Helical" evidence="7">
    <location>
        <begin position="92"/>
        <end position="111"/>
    </location>
</feature>
<dbReference type="AlphaFoldDB" id="E1KUY7"/>
<dbReference type="RefSeq" id="WP_004167038.1">
    <property type="nucleotide sequence ID" value="NZ_AEDP01000004.1"/>
</dbReference>
<comment type="subcellular location">
    <subcellularLocation>
        <location evidence="1">Cell membrane</location>
        <topology evidence="1">Multi-pass membrane protein</topology>
    </subcellularLocation>
</comment>
<comment type="caution">
    <text evidence="9">The sequence shown here is derived from an EMBL/GenBank/DDBJ whole genome shotgun (WGS) entry which is preliminary data.</text>
</comment>
<feature type="domain" description="ABC transporter" evidence="8">
    <location>
        <begin position="273"/>
        <end position="515"/>
    </location>
</feature>
<evidence type="ECO:0000256" key="2">
    <source>
        <dbReference type="ARBA" id="ARBA00022692"/>
    </source>
</evidence>
<evidence type="ECO:0000313" key="9">
    <source>
        <dbReference type="EMBL" id="EFL55134.1"/>
    </source>
</evidence>
<dbReference type="PANTHER" id="PTHR24221">
    <property type="entry name" value="ATP-BINDING CASSETTE SUB-FAMILY B"/>
    <property type="match status" value="1"/>
</dbReference>
<organism evidence="9 10">
    <name type="scientific">Finegoldia magna BVS033A4</name>
    <dbReference type="NCBI Taxonomy" id="866773"/>
    <lineage>
        <taxon>Bacteria</taxon>
        <taxon>Bacillati</taxon>
        <taxon>Bacillota</taxon>
        <taxon>Tissierellia</taxon>
        <taxon>Tissierellales</taxon>
        <taxon>Peptoniphilaceae</taxon>
        <taxon>Finegoldia</taxon>
    </lineage>
</organism>
<evidence type="ECO:0000256" key="7">
    <source>
        <dbReference type="SAM" id="Phobius"/>
    </source>
</evidence>
<sequence length="517" mass="60265">MGLDKFINEEFKYILKKIDLELTNCLNIKLVDKIINLDLSDFENSETYNKIHESLRDINTPFDVFNLIVALIEGILGLLISCFILASWDRFILIFLGIAPLISFYFTIKIGKYEFKNLQERVPIIRKVTYIRSLLVNAVSSKENKILGVENFFKKIFIREYKDFIKKDKEILRFQFENGILFQILSILVAFIIIYRIINSVILGMVLFGTANTLISCVWNVTRYSEQISINIAKIYTKRNYLENLNNFIENSYGSQREDLKYAYRNIGAIDTIEFKNVSFKYKDNLNYVLKDISFKIKRGEKIILVGENGSGKSTILKLLLGIYKKFEGEILVNGISIKKIYMPSFYQKTGVIFQNFTKYELKILEFLKLSNLDISKDDVLRVLDIFESKNLLKFLYGRDIESLQLGNRFELGVDLSGGEWQQLVFCRTLMKKNMSLLVLDEPNSGLDVFSEKKIYDILDEQLDGVTKVIVTHRLQLIDLEGYRIIYIEDGRICEDDNSKKLLLNNAKFKDFYENSK</sequence>
<dbReference type="InterPro" id="IPR039421">
    <property type="entry name" value="Type_1_exporter"/>
</dbReference>
<dbReference type="Gene3D" id="3.40.50.300">
    <property type="entry name" value="P-loop containing nucleotide triphosphate hydrolases"/>
    <property type="match status" value="1"/>
</dbReference>
<keyword evidence="6 7" id="KW-0472">Membrane</keyword>
<dbReference type="SMART" id="SM00382">
    <property type="entry name" value="AAA"/>
    <property type="match status" value="1"/>
</dbReference>
<dbReference type="PANTHER" id="PTHR24221:SF654">
    <property type="entry name" value="ATP-BINDING CASSETTE SUB-FAMILY B MEMBER 6"/>
    <property type="match status" value="1"/>
</dbReference>
<dbReference type="InterPro" id="IPR027417">
    <property type="entry name" value="P-loop_NTPase"/>
</dbReference>
<dbReference type="Gene3D" id="1.20.1560.10">
    <property type="entry name" value="ABC transporter type 1, transmembrane domain"/>
    <property type="match status" value="1"/>
</dbReference>
<dbReference type="PROSITE" id="PS50893">
    <property type="entry name" value="ABC_TRANSPORTER_2"/>
    <property type="match status" value="1"/>
</dbReference>
<accession>E1KUY7</accession>
<evidence type="ECO:0000256" key="1">
    <source>
        <dbReference type="ARBA" id="ARBA00004651"/>
    </source>
</evidence>
<reference evidence="9 10" key="1">
    <citation type="submission" date="2010-08" db="EMBL/GenBank/DDBJ databases">
        <authorList>
            <person name="Durkin A.S."/>
            <person name="Madupu R."/>
            <person name="Torralba M."/>
            <person name="Gillis M."/>
            <person name="Methe B."/>
            <person name="Sutton G."/>
            <person name="Nelson K.E."/>
        </authorList>
    </citation>
    <scope>NUCLEOTIDE SEQUENCE [LARGE SCALE GENOMIC DNA]</scope>
    <source>
        <strain evidence="9 10">BVS033A4</strain>
    </source>
</reference>
<keyword evidence="2 7" id="KW-0812">Transmembrane</keyword>
<name>E1KUY7_FINMA</name>
<keyword evidence="4 9" id="KW-0067">ATP-binding</keyword>
<dbReference type="CDD" id="cd03228">
    <property type="entry name" value="ABCC_MRP_Like"/>
    <property type="match status" value="1"/>
</dbReference>
<dbReference type="GO" id="GO:0034040">
    <property type="term" value="F:ATPase-coupled lipid transmembrane transporter activity"/>
    <property type="evidence" value="ECO:0007669"/>
    <property type="project" value="TreeGrafter"/>
</dbReference>
<evidence type="ECO:0000256" key="4">
    <source>
        <dbReference type="ARBA" id="ARBA00022840"/>
    </source>
</evidence>
<dbReference type="InterPro" id="IPR003593">
    <property type="entry name" value="AAA+_ATPase"/>
</dbReference>
<protein>
    <submittedName>
        <fullName evidence="9">ABC transporter, ATP-binding protein</fullName>
    </submittedName>
</protein>
<keyword evidence="3" id="KW-0547">Nucleotide-binding</keyword>
<evidence type="ECO:0000259" key="8">
    <source>
        <dbReference type="PROSITE" id="PS50893"/>
    </source>
</evidence>
<dbReference type="Pfam" id="PF00005">
    <property type="entry name" value="ABC_tran"/>
    <property type="match status" value="1"/>
</dbReference>
<dbReference type="GO" id="GO:0005886">
    <property type="term" value="C:plasma membrane"/>
    <property type="evidence" value="ECO:0007669"/>
    <property type="project" value="UniProtKB-SubCell"/>
</dbReference>
<evidence type="ECO:0000256" key="6">
    <source>
        <dbReference type="ARBA" id="ARBA00023136"/>
    </source>
</evidence>
<keyword evidence="5 7" id="KW-1133">Transmembrane helix</keyword>
<proteinExistence type="predicted"/>
<dbReference type="EMBL" id="AEDP01000004">
    <property type="protein sequence ID" value="EFL55134.1"/>
    <property type="molecule type" value="Genomic_DNA"/>
</dbReference>
<evidence type="ECO:0000313" key="10">
    <source>
        <dbReference type="Proteomes" id="UP000003807"/>
    </source>
</evidence>
<evidence type="ECO:0000256" key="3">
    <source>
        <dbReference type="ARBA" id="ARBA00022741"/>
    </source>
</evidence>
<dbReference type="GO" id="GO:0005524">
    <property type="term" value="F:ATP binding"/>
    <property type="evidence" value="ECO:0007669"/>
    <property type="project" value="UniProtKB-KW"/>
</dbReference>
<feature type="transmembrane region" description="Helical" evidence="7">
    <location>
        <begin position="64"/>
        <end position="86"/>
    </location>
</feature>
<feature type="transmembrane region" description="Helical" evidence="7">
    <location>
        <begin position="176"/>
        <end position="195"/>
    </location>
</feature>
<evidence type="ECO:0000256" key="5">
    <source>
        <dbReference type="ARBA" id="ARBA00022989"/>
    </source>
</evidence>
<dbReference type="InterPro" id="IPR003439">
    <property type="entry name" value="ABC_transporter-like_ATP-bd"/>
</dbReference>
<gene>
    <name evidence="9" type="ORF">HMPREF9289_0161</name>
</gene>
<dbReference type="SUPFAM" id="SSF90123">
    <property type="entry name" value="ABC transporter transmembrane region"/>
    <property type="match status" value="1"/>
</dbReference>
<dbReference type="InterPro" id="IPR036640">
    <property type="entry name" value="ABC1_TM_sf"/>
</dbReference>
<dbReference type="SUPFAM" id="SSF52540">
    <property type="entry name" value="P-loop containing nucleoside triphosphate hydrolases"/>
    <property type="match status" value="1"/>
</dbReference>